<keyword evidence="2" id="KW-0229">DNA integration</keyword>
<dbReference type="EMBL" id="JACHNY010000035">
    <property type="protein sequence ID" value="MBB4620114.1"/>
    <property type="molecule type" value="Genomic_DNA"/>
</dbReference>
<proteinExistence type="inferred from homology"/>
<dbReference type="InterPro" id="IPR002104">
    <property type="entry name" value="Integrase_catalytic"/>
</dbReference>
<dbReference type="InterPro" id="IPR046668">
    <property type="entry name" value="DUF6538"/>
</dbReference>
<gene>
    <name evidence="6" type="ORF">GGQ96_004286</name>
</gene>
<evidence type="ECO:0000313" key="6">
    <source>
        <dbReference type="EMBL" id="MBB4620114.1"/>
    </source>
</evidence>
<evidence type="ECO:0000256" key="1">
    <source>
        <dbReference type="ARBA" id="ARBA00008857"/>
    </source>
</evidence>
<reference evidence="6 7" key="1">
    <citation type="submission" date="2020-08" db="EMBL/GenBank/DDBJ databases">
        <title>Genomic Encyclopedia of Type Strains, Phase IV (KMG-IV): sequencing the most valuable type-strain genomes for metagenomic binning, comparative biology and taxonomic classification.</title>
        <authorList>
            <person name="Goeker M."/>
        </authorList>
    </citation>
    <scope>NUCLEOTIDE SEQUENCE [LARGE SCALE GENOMIC DNA]</scope>
    <source>
        <strain evidence="6 7">DSM 15867</strain>
    </source>
</reference>
<dbReference type="InterPro" id="IPR050090">
    <property type="entry name" value="Tyrosine_recombinase_XerCD"/>
</dbReference>
<keyword evidence="7" id="KW-1185">Reference proteome</keyword>
<name>A0A7W7AQ04_9SPHN</name>
<dbReference type="CDD" id="cd01184">
    <property type="entry name" value="INT_C_like_1"/>
    <property type="match status" value="1"/>
</dbReference>
<dbReference type="InterPro" id="IPR011010">
    <property type="entry name" value="DNA_brk_join_enz"/>
</dbReference>
<accession>A0A7W7AQ04</accession>
<comment type="similarity">
    <text evidence="1">Belongs to the 'phage' integrase family.</text>
</comment>
<dbReference type="Gene3D" id="1.10.150.130">
    <property type="match status" value="1"/>
</dbReference>
<evidence type="ECO:0000256" key="3">
    <source>
        <dbReference type="ARBA" id="ARBA00023125"/>
    </source>
</evidence>
<evidence type="ECO:0000256" key="4">
    <source>
        <dbReference type="ARBA" id="ARBA00023172"/>
    </source>
</evidence>
<dbReference type="PANTHER" id="PTHR30349">
    <property type="entry name" value="PHAGE INTEGRASE-RELATED"/>
    <property type="match status" value="1"/>
</dbReference>
<dbReference type="AlphaFoldDB" id="A0A7W7AQ04"/>
<dbReference type="PANTHER" id="PTHR30349:SF41">
    <property type="entry name" value="INTEGRASE_RECOMBINASE PROTEIN MJ0367-RELATED"/>
    <property type="match status" value="1"/>
</dbReference>
<dbReference type="SUPFAM" id="SSF56349">
    <property type="entry name" value="DNA breaking-rejoining enzymes"/>
    <property type="match status" value="1"/>
</dbReference>
<dbReference type="Proteomes" id="UP000574769">
    <property type="component" value="Unassembled WGS sequence"/>
</dbReference>
<dbReference type="PROSITE" id="PS51898">
    <property type="entry name" value="TYR_RECOMBINASE"/>
    <property type="match status" value="1"/>
</dbReference>
<dbReference type="Pfam" id="PF00589">
    <property type="entry name" value="Phage_integrase"/>
    <property type="match status" value="1"/>
</dbReference>
<sequence>KLLRDLPRGVLQRGHKLYYRHTVPADAQRLLNRLEIWRSLRTDSLAVAVRRLPSVVARIELEIEHARAMAGLPVDSTLIRPLNDDLSVRVVEIAPSPPTSIQPDIPLTLGEAYRSYINDPTRAWSANTREAYETSRKLAIAVIGEATPLASVSRTHCRELLNVLRFLPANAGKLFPKLSPHEAADRARLRGDIKIISAANANSLMSNMSSFLNWAVNEDLLARNPARGLRLPDPVNKRDKRLPFEREQLHAIFNAPLYRGCVDGERGYNKVGKQRPRNARFWVPLIALFTGARLGEICQLDATDIRTVDGVDCIVVSRRSLNGTTDKHLKTTASDRLIPVHPTLIDCGLLHFAEAKRKGGEKKLFDDIEVGSTGSRPVAFSKWFTQFLRASGAVRSRTSFHSFRHSFRDELRAARIDHDIALLLGGWTTGSSRSAVHENYGSGYRVDALNDAVRRLSFDQVDVRHLVL</sequence>
<dbReference type="Gene3D" id="1.10.443.10">
    <property type="entry name" value="Intergrase catalytic core"/>
    <property type="match status" value="1"/>
</dbReference>
<dbReference type="RefSeq" id="WP_184117189.1">
    <property type="nucleotide sequence ID" value="NZ_JACHNY010000035.1"/>
</dbReference>
<organism evidence="6 7">
    <name type="scientific">Sphingomonas abaci</name>
    <dbReference type="NCBI Taxonomy" id="237611"/>
    <lineage>
        <taxon>Bacteria</taxon>
        <taxon>Pseudomonadati</taxon>
        <taxon>Pseudomonadota</taxon>
        <taxon>Alphaproteobacteria</taxon>
        <taxon>Sphingomonadales</taxon>
        <taxon>Sphingomonadaceae</taxon>
        <taxon>Sphingomonas</taxon>
    </lineage>
</organism>
<protein>
    <submittedName>
        <fullName evidence="6">Integrase</fullName>
    </submittedName>
</protein>
<dbReference type="Pfam" id="PF20172">
    <property type="entry name" value="DUF6538"/>
    <property type="match status" value="1"/>
</dbReference>
<evidence type="ECO:0000313" key="7">
    <source>
        <dbReference type="Proteomes" id="UP000574769"/>
    </source>
</evidence>
<comment type="caution">
    <text evidence="6">The sequence shown here is derived from an EMBL/GenBank/DDBJ whole genome shotgun (WGS) entry which is preliminary data.</text>
</comment>
<dbReference type="InterPro" id="IPR010998">
    <property type="entry name" value="Integrase_recombinase_N"/>
</dbReference>
<dbReference type="InterPro" id="IPR013762">
    <property type="entry name" value="Integrase-like_cat_sf"/>
</dbReference>
<dbReference type="GO" id="GO:0003677">
    <property type="term" value="F:DNA binding"/>
    <property type="evidence" value="ECO:0007669"/>
    <property type="project" value="UniProtKB-KW"/>
</dbReference>
<dbReference type="GO" id="GO:0006310">
    <property type="term" value="P:DNA recombination"/>
    <property type="evidence" value="ECO:0007669"/>
    <property type="project" value="UniProtKB-KW"/>
</dbReference>
<evidence type="ECO:0000259" key="5">
    <source>
        <dbReference type="PROSITE" id="PS51898"/>
    </source>
</evidence>
<feature type="non-terminal residue" evidence="6">
    <location>
        <position position="1"/>
    </location>
</feature>
<evidence type="ECO:0000256" key="2">
    <source>
        <dbReference type="ARBA" id="ARBA00022908"/>
    </source>
</evidence>
<feature type="domain" description="Tyr recombinase" evidence="5">
    <location>
        <begin position="237"/>
        <end position="454"/>
    </location>
</feature>
<dbReference type="GO" id="GO:0015074">
    <property type="term" value="P:DNA integration"/>
    <property type="evidence" value="ECO:0007669"/>
    <property type="project" value="UniProtKB-KW"/>
</dbReference>
<keyword evidence="3" id="KW-0238">DNA-binding</keyword>
<keyword evidence="4" id="KW-0233">DNA recombination</keyword>